<evidence type="ECO:0000256" key="1">
    <source>
        <dbReference type="SAM" id="MobiDB-lite"/>
    </source>
</evidence>
<name>A0A7S4EJR3_9STRA</name>
<gene>
    <name evidence="2" type="ORF">PAUS00366_LOCUS11403</name>
</gene>
<feature type="region of interest" description="Disordered" evidence="1">
    <location>
        <begin position="28"/>
        <end position="82"/>
    </location>
</feature>
<sequence length="249" mass="27338">MHTAPSTTPLAFCSINYNKSATIATSLASDHSSKEATHKRTMTRKRSAVIAGSSCSSSSSSIINSGSSRSFSQRAAIKQKHRRSLRYTRTLDIIIEETHQQHDQEETTRHNNTNNGIEKQQSLLLFPSMLTSTCSTTSKHKQHLVLPEEQNGNADDCSSCYSPNTTALTTTDFLLSMRSMKKSATAVSLDSLFIGEDSIISGNSNTNITEITNTNDGISNIVEPIEALSSSMMVEEGEDFENFLDDWDL</sequence>
<reference evidence="2" key="1">
    <citation type="submission" date="2021-01" db="EMBL/GenBank/DDBJ databases">
        <authorList>
            <person name="Corre E."/>
            <person name="Pelletier E."/>
            <person name="Niang G."/>
            <person name="Scheremetjew M."/>
            <person name="Finn R."/>
            <person name="Kale V."/>
            <person name="Holt S."/>
            <person name="Cochrane G."/>
            <person name="Meng A."/>
            <person name="Brown T."/>
            <person name="Cohen L."/>
        </authorList>
    </citation>
    <scope>NUCLEOTIDE SEQUENCE</scope>
    <source>
        <strain evidence="2">10249 10 AB</strain>
    </source>
</reference>
<protein>
    <submittedName>
        <fullName evidence="2">Uncharacterized protein</fullName>
    </submittedName>
</protein>
<accession>A0A7S4EJR3</accession>
<dbReference type="EMBL" id="HBIX01015698">
    <property type="protein sequence ID" value="CAE0718649.1"/>
    <property type="molecule type" value="Transcribed_RNA"/>
</dbReference>
<evidence type="ECO:0000313" key="2">
    <source>
        <dbReference type="EMBL" id="CAE0718649.1"/>
    </source>
</evidence>
<dbReference type="AlphaFoldDB" id="A0A7S4EJR3"/>
<feature type="compositionally biased region" description="Low complexity" evidence="1">
    <location>
        <begin position="53"/>
        <end position="72"/>
    </location>
</feature>
<organism evidence="2">
    <name type="scientific">Pseudo-nitzschia australis</name>
    <dbReference type="NCBI Taxonomy" id="44445"/>
    <lineage>
        <taxon>Eukaryota</taxon>
        <taxon>Sar</taxon>
        <taxon>Stramenopiles</taxon>
        <taxon>Ochrophyta</taxon>
        <taxon>Bacillariophyta</taxon>
        <taxon>Bacillariophyceae</taxon>
        <taxon>Bacillariophycidae</taxon>
        <taxon>Bacillariales</taxon>
        <taxon>Bacillariaceae</taxon>
        <taxon>Pseudo-nitzschia</taxon>
    </lineage>
</organism>
<proteinExistence type="predicted"/>